<evidence type="ECO:0000313" key="1">
    <source>
        <dbReference type="EMBL" id="KVG56455.1"/>
    </source>
</evidence>
<dbReference type="OrthoDB" id="9883831at2"/>
<dbReference type="AlphaFoldDB" id="A0A106UEK8"/>
<protein>
    <submittedName>
        <fullName evidence="1">Uncharacterized protein</fullName>
    </submittedName>
</protein>
<name>A0A106UEK8_9BURK</name>
<comment type="caution">
    <text evidence="1">The sequence shown here is derived from an EMBL/GenBank/DDBJ whole genome shotgun (WGS) entry which is preliminary data.</text>
</comment>
<gene>
    <name evidence="1" type="ORF">WJ33_37160</name>
</gene>
<dbReference type="RefSeq" id="WP_059758161.1">
    <property type="nucleotide sequence ID" value="NZ_CP013414.1"/>
</dbReference>
<evidence type="ECO:0000313" key="2">
    <source>
        <dbReference type="Proteomes" id="UP000064029"/>
    </source>
</evidence>
<dbReference type="Proteomes" id="UP000064029">
    <property type="component" value="Unassembled WGS sequence"/>
</dbReference>
<proteinExistence type="predicted"/>
<accession>A0A106UEK8</accession>
<dbReference type="EMBL" id="LOXM01000255">
    <property type="protein sequence ID" value="KVG56455.1"/>
    <property type="molecule type" value="Genomic_DNA"/>
</dbReference>
<organism evidence="1 2">
    <name type="scientific">Burkholderia ubonensis</name>
    <dbReference type="NCBI Taxonomy" id="101571"/>
    <lineage>
        <taxon>Bacteria</taxon>
        <taxon>Pseudomonadati</taxon>
        <taxon>Pseudomonadota</taxon>
        <taxon>Betaproteobacteria</taxon>
        <taxon>Burkholderiales</taxon>
        <taxon>Burkholderiaceae</taxon>
        <taxon>Burkholderia</taxon>
        <taxon>Burkholderia cepacia complex</taxon>
    </lineage>
</organism>
<sequence>MDQASKKLIYQNLACGVTPEAQAAALGCSVEEVERVFRAVGLALANWQLKETVPYTPCQTRTAALQNRKVILQFLDQLDIDSIEIEYHRITARRCAVEN</sequence>
<reference evidence="1 2" key="1">
    <citation type="submission" date="2015-11" db="EMBL/GenBank/DDBJ databases">
        <title>Expanding the genomic diversity of Burkholderia species for the development of highly accurate diagnostics.</title>
        <authorList>
            <person name="Sahl J."/>
            <person name="Keim P."/>
            <person name="Wagner D."/>
        </authorList>
    </citation>
    <scope>NUCLEOTIDE SEQUENCE [LARGE SCALE GENOMIC DNA]</scope>
    <source>
        <strain evidence="1 2">MSMB2036</strain>
    </source>
</reference>